<dbReference type="PANTHER" id="PTHR31001:SF81">
    <property type="entry name" value="ZN(II)2CYS6 TRANSCRIPTION FACTOR"/>
    <property type="match status" value="1"/>
</dbReference>
<evidence type="ECO:0000259" key="4">
    <source>
        <dbReference type="PROSITE" id="PS50048"/>
    </source>
</evidence>
<dbReference type="PROSITE" id="PS50048">
    <property type="entry name" value="ZN2_CY6_FUNGAL_2"/>
    <property type="match status" value="1"/>
</dbReference>
<comment type="subcellular location">
    <subcellularLocation>
        <location evidence="1">Nucleus</location>
    </subcellularLocation>
</comment>
<feature type="region of interest" description="Disordered" evidence="3">
    <location>
        <begin position="331"/>
        <end position="366"/>
    </location>
</feature>
<dbReference type="PROSITE" id="PS00463">
    <property type="entry name" value="ZN2_CY6_FUNGAL_1"/>
    <property type="match status" value="1"/>
</dbReference>
<dbReference type="OrthoDB" id="2269373at2759"/>
<dbReference type="HOGENOM" id="CLU_710018_0_0_1"/>
<feature type="region of interest" description="Disordered" evidence="3">
    <location>
        <begin position="130"/>
        <end position="149"/>
    </location>
</feature>
<protein>
    <recommendedName>
        <fullName evidence="4">Zn(2)-C6 fungal-type domain-containing protein</fullName>
    </recommendedName>
</protein>
<dbReference type="Proteomes" id="UP000008064">
    <property type="component" value="Unassembled WGS sequence"/>
</dbReference>
<dbReference type="Pfam" id="PF00172">
    <property type="entry name" value="Zn_clus"/>
    <property type="match status" value="1"/>
</dbReference>
<dbReference type="CDD" id="cd00067">
    <property type="entry name" value="GAL4"/>
    <property type="match status" value="1"/>
</dbReference>
<organism>
    <name type="scientific">Serpula lacrymans var. lacrymans (strain S7.9)</name>
    <name type="common">Dry rot fungus</name>
    <dbReference type="NCBI Taxonomy" id="578457"/>
    <lineage>
        <taxon>Eukaryota</taxon>
        <taxon>Fungi</taxon>
        <taxon>Dikarya</taxon>
        <taxon>Basidiomycota</taxon>
        <taxon>Agaricomycotina</taxon>
        <taxon>Agaricomycetes</taxon>
        <taxon>Agaricomycetidae</taxon>
        <taxon>Boletales</taxon>
        <taxon>Coniophorineae</taxon>
        <taxon>Serpulaceae</taxon>
        <taxon>Serpula</taxon>
    </lineage>
</organism>
<dbReference type="GO" id="GO:0000981">
    <property type="term" value="F:DNA-binding transcription factor activity, RNA polymerase II-specific"/>
    <property type="evidence" value="ECO:0007669"/>
    <property type="project" value="InterPro"/>
</dbReference>
<dbReference type="SMART" id="SM00066">
    <property type="entry name" value="GAL4"/>
    <property type="match status" value="1"/>
</dbReference>
<dbReference type="GeneID" id="18821416"/>
<accession>F8PCE8</accession>
<feature type="compositionally biased region" description="Polar residues" evidence="3">
    <location>
        <begin position="186"/>
        <end position="212"/>
    </location>
</feature>
<feature type="domain" description="Zn(2)-C6 fungal-type" evidence="4">
    <location>
        <begin position="38"/>
        <end position="69"/>
    </location>
</feature>
<sequence length="399" mass="44343">MSTDSFQPPIQLKGEIMDLDFTVDTDHRKRRRNRTTQSCLNCHTSKRKCDRKRPCQRCIQLGLTGLCVYEIDDPALRDDPSVDENTRLRNRIAELESLVRELRGKPHPRWADANFRDGDPSERWHSRAAKNNMLKRRGRSPDQPHGQPNMEVRGLVAASVKTEPPADISQQHLYRFSPSPPMCYSGFQSDNSTSPVSPYERQTSQHHFSNGSGPSGGRSAMTYSAPSYPNHHNASSASFSDNGNGFSLNDERVLYAHHFTADNPPAQTFCPCRTNPAAGHALISLTHQLQNTLSSLRQYTQHPSNTQCQLYRRIVELNDMMQISGNELEEVAGSPYGTLPTPTESDIMSSHSSSSSTPFHGSSAGASAPDWNAMTSAAGYNPYFPISSGEQNLYSNVIT</sequence>
<dbReference type="RefSeq" id="XP_007324067.1">
    <property type="nucleotide sequence ID" value="XM_007324005.1"/>
</dbReference>
<dbReference type="PANTHER" id="PTHR31001">
    <property type="entry name" value="UNCHARACTERIZED TRANSCRIPTIONAL REGULATORY PROTEIN"/>
    <property type="match status" value="1"/>
</dbReference>
<reference evidence="5" key="1">
    <citation type="submission" date="2011-04" db="EMBL/GenBank/DDBJ databases">
        <title>Evolution of plant cell wall degrading machinery underlies the functional diversity of forest fungi.</title>
        <authorList>
            <consortium name="US DOE Joint Genome Institute (JGI-PGF)"/>
            <person name="Eastwood D.C."/>
            <person name="Floudas D."/>
            <person name="Binder M."/>
            <person name="Majcherczyk A."/>
            <person name="Schneider P."/>
            <person name="Aerts A."/>
            <person name="Asiegbu F.O."/>
            <person name="Baker S.E."/>
            <person name="Barry K."/>
            <person name="Bendiksby M."/>
            <person name="Blumentritt M."/>
            <person name="Coutinho P.M."/>
            <person name="Cullen D."/>
            <person name="Cullen D."/>
            <person name="Gathman A."/>
            <person name="Goodell B."/>
            <person name="Henrissat B."/>
            <person name="Ihrmark K."/>
            <person name="Kauserud H."/>
            <person name="Kohler A."/>
            <person name="LaButti K."/>
            <person name="Lapidus A."/>
            <person name="Lavin J.L."/>
            <person name="Lee Y.-H."/>
            <person name="Lindquist E."/>
            <person name="Lilly W."/>
            <person name="Lucas S."/>
            <person name="Morin E."/>
            <person name="Murat C."/>
            <person name="Oguiza J.A."/>
            <person name="Park J."/>
            <person name="Pisabarro A.G."/>
            <person name="Riley R."/>
            <person name="Rosling A."/>
            <person name="Salamov A."/>
            <person name="Schmidt O."/>
            <person name="Schmutz J."/>
            <person name="Skrede I."/>
            <person name="Stenlid J."/>
            <person name="Wiebenga A."/>
            <person name="Xie X."/>
            <person name="Kues U."/>
            <person name="Hibbett D.S."/>
            <person name="Hoffmeister D."/>
            <person name="Hogberg N."/>
            <person name="Martin F."/>
            <person name="Grigoriev I.V."/>
            <person name="Watkinson S.C."/>
        </authorList>
    </citation>
    <scope>NUCLEOTIDE SEQUENCE</scope>
    <source>
        <strain evidence="5">S7.9</strain>
    </source>
</reference>
<feature type="region of interest" description="Disordered" evidence="3">
    <location>
        <begin position="185"/>
        <end position="222"/>
    </location>
</feature>
<dbReference type="KEGG" id="sla:SERLADRAFT_479826"/>
<evidence type="ECO:0000256" key="2">
    <source>
        <dbReference type="ARBA" id="ARBA00023242"/>
    </source>
</evidence>
<evidence type="ECO:0000313" key="5">
    <source>
        <dbReference type="EMBL" id="EGO19346.1"/>
    </source>
</evidence>
<dbReference type="InterPro" id="IPR050613">
    <property type="entry name" value="Sec_Metabolite_Reg"/>
</dbReference>
<feature type="compositionally biased region" description="Low complexity" evidence="3">
    <location>
        <begin position="345"/>
        <end position="363"/>
    </location>
</feature>
<evidence type="ECO:0000256" key="3">
    <source>
        <dbReference type="SAM" id="MobiDB-lite"/>
    </source>
</evidence>
<dbReference type="InterPro" id="IPR001138">
    <property type="entry name" value="Zn2Cys6_DnaBD"/>
</dbReference>
<dbReference type="GO" id="GO:0008270">
    <property type="term" value="F:zinc ion binding"/>
    <property type="evidence" value="ECO:0007669"/>
    <property type="project" value="InterPro"/>
</dbReference>
<evidence type="ECO:0000256" key="1">
    <source>
        <dbReference type="ARBA" id="ARBA00004123"/>
    </source>
</evidence>
<gene>
    <name evidence="5" type="ORF">SERLADRAFT_479826</name>
</gene>
<dbReference type="AlphaFoldDB" id="F8PCE8"/>
<keyword evidence="2" id="KW-0539">Nucleus</keyword>
<dbReference type="SUPFAM" id="SSF57701">
    <property type="entry name" value="Zn2/Cys6 DNA-binding domain"/>
    <property type="match status" value="1"/>
</dbReference>
<proteinExistence type="predicted"/>
<dbReference type="GO" id="GO:0005634">
    <property type="term" value="C:nucleus"/>
    <property type="evidence" value="ECO:0007669"/>
    <property type="project" value="UniProtKB-SubCell"/>
</dbReference>
<dbReference type="EMBL" id="GL945444">
    <property type="protein sequence ID" value="EGO19346.1"/>
    <property type="molecule type" value="Genomic_DNA"/>
</dbReference>
<name>F8PCE8_SERL9</name>
<dbReference type="InterPro" id="IPR036864">
    <property type="entry name" value="Zn2-C6_fun-type_DNA-bd_sf"/>
</dbReference>
<dbReference type="Gene3D" id="4.10.240.10">
    <property type="entry name" value="Zn(2)-C6 fungal-type DNA-binding domain"/>
    <property type="match status" value="1"/>
</dbReference>